<dbReference type="EnsemblMetazoa" id="CJA12065.1">
    <property type="protein sequence ID" value="CJA12065.1"/>
    <property type="gene ID" value="WBGene00131269"/>
</dbReference>
<organism evidence="1 2">
    <name type="scientific">Caenorhabditis japonica</name>
    <dbReference type="NCBI Taxonomy" id="281687"/>
    <lineage>
        <taxon>Eukaryota</taxon>
        <taxon>Metazoa</taxon>
        <taxon>Ecdysozoa</taxon>
        <taxon>Nematoda</taxon>
        <taxon>Chromadorea</taxon>
        <taxon>Rhabditida</taxon>
        <taxon>Rhabditina</taxon>
        <taxon>Rhabditomorpha</taxon>
        <taxon>Rhabditoidea</taxon>
        <taxon>Rhabditidae</taxon>
        <taxon>Peloderinae</taxon>
        <taxon>Caenorhabditis</taxon>
    </lineage>
</organism>
<reference evidence="1" key="2">
    <citation type="submission" date="2022-06" db="UniProtKB">
        <authorList>
            <consortium name="EnsemblMetazoa"/>
        </authorList>
    </citation>
    <scope>IDENTIFICATION</scope>
    <source>
        <strain evidence="1">DF5081</strain>
    </source>
</reference>
<protein>
    <submittedName>
        <fullName evidence="1">Uncharacterized protein</fullName>
    </submittedName>
</protein>
<keyword evidence="2" id="KW-1185">Reference proteome</keyword>
<reference evidence="2" key="1">
    <citation type="submission" date="2010-08" db="EMBL/GenBank/DDBJ databases">
        <authorList>
            <consortium name="Caenorhabditis japonica Sequencing Consortium"/>
            <person name="Wilson R.K."/>
        </authorList>
    </citation>
    <scope>NUCLEOTIDE SEQUENCE [LARGE SCALE GENOMIC DNA]</scope>
    <source>
        <strain evidence="2">DF5081</strain>
    </source>
</reference>
<evidence type="ECO:0000313" key="2">
    <source>
        <dbReference type="Proteomes" id="UP000005237"/>
    </source>
</evidence>
<evidence type="ECO:0000313" key="1">
    <source>
        <dbReference type="EnsemblMetazoa" id="CJA12065.1"/>
    </source>
</evidence>
<proteinExistence type="predicted"/>
<name>A0A8R1DV41_CAEJA</name>
<sequence>MNARWEHRYCLTTPESTGLFSGRGCSHSRRRLYNECRGYAHNADKCEFSVAELKIIGKSEFLMRYCTMDIANQILEAGMGLTENIGICYCPLRQSRLLKMQRLLESYTKGYFANVFKESTPKSIAYIAQKIQFLIENLKSQWSEFKVLEPCRCSMIFENADNCEDKEEEKHLISKYDLNRIHTGCPLDYYPYPRDDKDFVDAFELLYSENTISFMVVNDK</sequence>
<dbReference type="Proteomes" id="UP000005237">
    <property type="component" value="Unassembled WGS sequence"/>
</dbReference>
<dbReference type="AlphaFoldDB" id="A0A8R1DV41"/>
<accession>A0A8R1DV41</accession>